<accession>A0A857J4B9</accession>
<organism evidence="2 3">
    <name type="scientific">Xylophilus rhododendri</name>
    <dbReference type="NCBI Taxonomy" id="2697032"/>
    <lineage>
        <taxon>Bacteria</taxon>
        <taxon>Pseudomonadati</taxon>
        <taxon>Pseudomonadota</taxon>
        <taxon>Betaproteobacteria</taxon>
        <taxon>Burkholderiales</taxon>
        <taxon>Xylophilus</taxon>
    </lineage>
</organism>
<dbReference type="InterPro" id="IPR005064">
    <property type="entry name" value="BUG"/>
</dbReference>
<reference evidence="2 3" key="1">
    <citation type="submission" date="2020-01" db="EMBL/GenBank/DDBJ databases">
        <title>Genome sequencing of strain KACC 21265.</title>
        <authorList>
            <person name="Heo J."/>
            <person name="Kim S.-J."/>
            <person name="Kim J.-S."/>
            <person name="Hong S.-B."/>
            <person name="Kwon S.-W."/>
        </authorList>
    </citation>
    <scope>NUCLEOTIDE SEQUENCE [LARGE SCALE GENOMIC DNA]</scope>
    <source>
        <strain evidence="2 3">KACC 21265</strain>
    </source>
</reference>
<gene>
    <name evidence="2" type="ORF">GT347_11175</name>
</gene>
<dbReference type="InterPro" id="IPR042100">
    <property type="entry name" value="Bug_dom1"/>
</dbReference>
<evidence type="ECO:0000313" key="3">
    <source>
        <dbReference type="Proteomes" id="UP000464787"/>
    </source>
</evidence>
<dbReference type="Pfam" id="PF03401">
    <property type="entry name" value="TctC"/>
    <property type="match status" value="1"/>
</dbReference>
<keyword evidence="3" id="KW-1185">Reference proteome</keyword>
<proteinExistence type="inferred from homology"/>
<sequence length="316" mass="32960">MATAPWLLSGTAAQAQDGWPAKPIRFVVTFAAGGSTSVFARLMADPISKRLGQSVWVDNRAGAGGLIGVDNVAKSPPDGYSIVMTAAGPTSIFPAMQGTHMPFDPVKDLTPIVYLSDQPNVLVAHPSVPTATFGEFVAWCKANPGTGYATVGVGTTNHVTGAQLANTLGVDLVHVPYRGAGPAILDLLSGNIKLGILNIVDAMANINAGKFKAVLVTTDKRSALLPAVPTIQEVGGSPNALKSWQGMFGPAGMPPAVVQQLNTAFNEALKTPAVLEWMQANGSIPVGGSSEQFARFVASEQRVWGDLVRKYKITAE</sequence>
<protein>
    <submittedName>
        <fullName evidence="2">Tripartite tricarboxylate transporter substrate binding protein</fullName>
    </submittedName>
</protein>
<dbReference type="KEGG" id="xyk:GT347_11175"/>
<dbReference type="Gene3D" id="3.40.190.10">
    <property type="entry name" value="Periplasmic binding protein-like II"/>
    <property type="match status" value="1"/>
</dbReference>
<dbReference type="PANTHER" id="PTHR42928">
    <property type="entry name" value="TRICARBOXYLATE-BINDING PROTEIN"/>
    <property type="match status" value="1"/>
</dbReference>
<name>A0A857J4B9_9BURK</name>
<evidence type="ECO:0000313" key="2">
    <source>
        <dbReference type="EMBL" id="QHI98507.1"/>
    </source>
</evidence>
<dbReference type="Proteomes" id="UP000464787">
    <property type="component" value="Chromosome"/>
</dbReference>
<evidence type="ECO:0000256" key="1">
    <source>
        <dbReference type="ARBA" id="ARBA00006987"/>
    </source>
</evidence>
<dbReference type="Gene3D" id="3.40.190.150">
    <property type="entry name" value="Bordetella uptake gene, domain 1"/>
    <property type="match status" value="1"/>
</dbReference>
<dbReference type="PANTHER" id="PTHR42928:SF5">
    <property type="entry name" value="BLR1237 PROTEIN"/>
    <property type="match status" value="1"/>
</dbReference>
<dbReference type="SUPFAM" id="SSF53850">
    <property type="entry name" value="Periplasmic binding protein-like II"/>
    <property type="match status" value="1"/>
</dbReference>
<dbReference type="EMBL" id="CP047650">
    <property type="protein sequence ID" value="QHI98507.1"/>
    <property type="molecule type" value="Genomic_DNA"/>
</dbReference>
<dbReference type="PIRSF" id="PIRSF017082">
    <property type="entry name" value="YflP"/>
    <property type="match status" value="1"/>
</dbReference>
<dbReference type="AlphaFoldDB" id="A0A857J4B9"/>
<dbReference type="RefSeq" id="WP_160552024.1">
    <property type="nucleotide sequence ID" value="NZ_CP047650.1"/>
</dbReference>
<dbReference type="CDD" id="cd07012">
    <property type="entry name" value="PBP2_Bug_TTT"/>
    <property type="match status" value="1"/>
</dbReference>
<comment type="similarity">
    <text evidence="1">Belongs to the UPF0065 (bug) family.</text>
</comment>